<feature type="domain" description="Transposase IS200-like" evidence="1">
    <location>
        <begin position="9"/>
        <end position="152"/>
    </location>
</feature>
<dbReference type="GO" id="GO:0006313">
    <property type="term" value="P:DNA transposition"/>
    <property type="evidence" value="ECO:0007669"/>
    <property type="project" value="InterPro"/>
</dbReference>
<evidence type="ECO:0000313" key="2">
    <source>
        <dbReference type="EMBL" id="PIP04465.1"/>
    </source>
</evidence>
<sequence length="223" mass="26280">MPRRFVRFVNDGFYHILNRSIYPNKLFLEESNYAKAIDTLNYYRFSKVPFSFSRLKQLHPAQQSSILAELRKNPQLVAVIGFCLMPNHVHLLLKQKMDFGISRFIANFQNSYTRYINIKNERKGYVFEGTFKAVSVVSDAQLIHTYRYIILNPYSSGIVKKIDNIEKYPYSSLIEYANPEKYNVSDTAYMLDRFGSYENLKNFIQDNAEHQKAFEKIKHLVLD</sequence>
<protein>
    <recommendedName>
        <fullName evidence="1">Transposase IS200-like domain-containing protein</fullName>
    </recommendedName>
</protein>
<dbReference type="EMBL" id="PCQY01000029">
    <property type="protein sequence ID" value="PIP04465.1"/>
    <property type="molecule type" value="Genomic_DNA"/>
</dbReference>
<evidence type="ECO:0000313" key="3">
    <source>
        <dbReference type="Proteomes" id="UP000231388"/>
    </source>
</evidence>
<evidence type="ECO:0000259" key="1">
    <source>
        <dbReference type="SMART" id="SM01321"/>
    </source>
</evidence>
<accession>A0A2G9XBV2</accession>
<dbReference type="Gene3D" id="3.30.70.1290">
    <property type="entry name" value="Transposase IS200-like"/>
    <property type="match status" value="1"/>
</dbReference>
<dbReference type="PANTHER" id="PTHR34322">
    <property type="entry name" value="TRANSPOSASE, Y1_TNP DOMAIN-CONTAINING"/>
    <property type="match status" value="1"/>
</dbReference>
<dbReference type="Pfam" id="PF01797">
    <property type="entry name" value="Y1_Tnp"/>
    <property type="match status" value="1"/>
</dbReference>
<name>A0A2G9XBV2_UNCKA</name>
<dbReference type="PANTHER" id="PTHR34322:SF2">
    <property type="entry name" value="TRANSPOSASE IS200-LIKE DOMAIN-CONTAINING PROTEIN"/>
    <property type="match status" value="1"/>
</dbReference>
<comment type="caution">
    <text evidence="2">The sequence shown here is derived from an EMBL/GenBank/DDBJ whole genome shotgun (WGS) entry which is preliminary data.</text>
</comment>
<dbReference type="InterPro" id="IPR002686">
    <property type="entry name" value="Transposase_17"/>
</dbReference>
<proteinExistence type="predicted"/>
<dbReference type="SMART" id="SM01321">
    <property type="entry name" value="Y1_Tnp"/>
    <property type="match status" value="1"/>
</dbReference>
<reference evidence="2 3" key="1">
    <citation type="submission" date="2017-09" db="EMBL/GenBank/DDBJ databases">
        <title>Depth-based differentiation of microbial function through sediment-hosted aquifers and enrichment of novel symbionts in the deep terrestrial subsurface.</title>
        <authorList>
            <person name="Probst A.J."/>
            <person name="Ladd B."/>
            <person name="Jarett J.K."/>
            <person name="Geller-Mcgrath D.E."/>
            <person name="Sieber C.M."/>
            <person name="Emerson J.B."/>
            <person name="Anantharaman K."/>
            <person name="Thomas B.C."/>
            <person name="Malmstrom R."/>
            <person name="Stieglmeier M."/>
            <person name="Klingl A."/>
            <person name="Woyke T."/>
            <person name="Ryan C.M."/>
            <person name="Banfield J.F."/>
        </authorList>
    </citation>
    <scope>NUCLEOTIDE SEQUENCE [LARGE SCALE GENOMIC DNA]</scope>
    <source>
        <strain evidence="2">CG23_combo_of_CG06-09_8_20_14_all_40_14</strain>
    </source>
</reference>
<dbReference type="InterPro" id="IPR036515">
    <property type="entry name" value="Transposase_17_sf"/>
</dbReference>
<dbReference type="AlphaFoldDB" id="A0A2G9XBV2"/>
<dbReference type="SUPFAM" id="SSF143422">
    <property type="entry name" value="Transposase IS200-like"/>
    <property type="match status" value="1"/>
</dbReference>
<gene>
    <name evidence="2" type="ORF">COX53_02335</name>
</gene>
<organism evidence="2 3">
    <name type="scientific">candidate division WWE3 bacterium CG23_combo_of_CG06-09_8_20_14_all_40_14</name>
    <dbReference type="NCBI Taxonomy" id="1975095"/>
    <lineage>
        <taxon>Bacteria</taxon>
        <taxon>Katanobacteria</taxon>
    </lineage>
</organism>
<dbReference type="GO" id="GO:0004803">
    <property type="term" value="F:transposase activity"/>
    <property type="evidence" value="ECO:0007669"/>
    <property type="project" value="InterPro"/>
</dbReference>
<dbReference type="Proteomes" id="UP000231388">
    <property type="component" value="Unassembled WGS sequence"/>
</dbReference>
<dbReference type="GO" id="GO:0003677">
    <property type="term" value="F:DNA binding"/>
    <property type="evidence" value="ECO:0007669"/>
    <property type="project" value="InterPro"/>
</dbReference>